<evidence type="ECO:0000256" key="6">
    <source>
        <dbReference type="PIRSR" id="PIRSR602401-1"/>
    </source>
</evidence>
<comment type="caution">
    <text evidence="8">The sequence shown here is derived from an EMBL/GenBank/DDBJ whole genome shotgun (WGS) entry which is preliminary data.</text>
</comment>
<keyword evidence="6 7" id="KW-0349">Heme</keyword>
<dbReference type="InterPro" id="IPR050121">
    <property type="entry name" value="Cytochrome_P450_monoxygenase"/>
</dbReference>
<proteinExistence type="inferred from homology"/>
<keyword evidence="4 7" id="KW-0560">Oxidoreductase</keyword>
<dbReference type="InterPro" id="IPR001128">
    <property type="entry name" value="Cyt_P450"/>
</dbReference>
<dbReference type="Pfam" id="PF00067">
    <property type="entry name" value="p450"/>
    <property type="match status" value="1"/>
</dbReference>
<keyword evidence="7" id="KW-0503">Monooxygenase</keyword>
<sequence>MIVTPLSLVGLLTACYALLCLARAIFTALTSPIRRLPGPFWSRFSNLPLKKAVISGRRIFYIDDLHKQYGPIVRLSPTEVAIGGDVDAFKTIHGVQSKFKKDIWYEKLTNFPRLSVFSTRDLREHGARRRLFARGFSKSYLRETWEPAVRDKVKLAVSKIHGEAVIGAADLMKWWTFMATDIIGVLGYGESFGMLELGRRTEYIRVLEAALKGNGVGAEMPWVRSIGARVPVKKLREAFNSSDYILGYGTKAVENARKGGSDANLMATIMAEAEKGGGKVDDLDVRTESTSLIFAGSGTTANTLTFLSYAVLSRPSLQEALENEVAQLSDTFNDSDLEKLPLLNAVINETLRLFCAVPGSLPRVVPTGGVELCGYYLPEGTTVSTQAYTLHRNEKVWRNAEMFDPTRWLPGKDIPAEAKATFSAFGAGATSCLGINLAWMELRYGAALLFRQCRGLRLAESVSPETMALENYFVITPKGKKCEVTMKSG</sequence>
<dbReference type="GO" id="GO:0005506">
    <property type="term" value="F:iron ion binding"/>
    <property type="evidence" value="ECO:0007669"/>
    <property type="project" value="InterPro"/>
</dbReference>
<gene>
    <name evidence="8" type="ORF">B9Z65_3243</name>
</gene>
<evidence type="ECO:0000256" key="3">
    <source>
        <dbReference type="ARBA" id="ARBA00022723"/>
    </source>
</evidence>
<evidence type="ECO:0000256" key="2">
    <source>
        <dbReference type="ARBA" id="ARBA00010617"/>
    </source>
</evidence>
<evidence type="ECO:0000256" key="5">
    <source>
        <dbReference type="ARBA" id="ARBA00023004"/>
    </source>
</evidence>
<evidence type="ECO:0000256" key="7">
    <source>
        <dbReference type="RuleBase" id="RU000461"/>
    </source>
</evidence>
<dbReference type="SUPFAM" id="SSF48264">
    <property type="entry name" value="Cytochrome P450"/>
    <property type="match status" value="1"/>
</dbReference>
<dbReference type="GO" id="GO:0016705">
    <property type="term" value="F:oxidoreductase activity, acting on paired donors, with incorporation or reduction of molecular oxygen"/>
    <property type="evidence" value="ECO:0007669"/>
    <property type="project" value="InterPro"/>
</dbReference>
<dbReference type="GO" id="GO:0020037">
    <property type="term" value="F:heme binding"/>
    <property type="evidence" value="ECO:0007669"/>
    <property type="project" value="InterPro"/>
</dbReference>
<keyword evidence="9" id="KW-1185">Reference proteome</keyword>
<dbReference type="PRINTS" id="PR00463">
    <property type="entry name" value="EP450I"/>
</dbReference>
<dbReference type="InterPro" id="IPR036396">
    <property type="entry name" value="Cyt_P450_sf"/>
</dbReference>
<dbReference type="InterPro" id="IPR017972">
    <property type="entry name" value="Cyt_P450_CS"/>
</dbReference>
<dbReference type="EMBL" id="NHZQ01000121">
    <property type="protein sequence ID" value="PSK51976.1"/>
    <property type="molecule type" value="Genomic_DNA"/>
</dbReference>
<dbReference type="PRINTS" id="PR00385">
    <property type="entry name" value="P450"/>
</dbReference>
<comment type="cofactor">
    <cofactor evidence="1 6">
        <name>heme</name>
        <dbReference type="ChEBI" id="CHEBI:30413"/>
    </cofactor>
</comment>
<dbReference type="GO" id="GO:0004497">
    <property type="term" value="F:monooxygenase activity"/>
    <property type="evidence" value="ECO:0007669"/>
    <property type="project" value="UniProtKB-KW"/>
</dbReference>
<dbReference type="STRING" id="40998.A0A2P7ZUR6"/>
<evidence type="ECO:0000256" key="1">
    <source>
        <dbReference type="ARBA" id="ARBA00001971"/>
    </source>
</evidence>
<feature type="binding site" description="axial binding residue" evidence="6">
    <location>
        <position position="432"/>
    </location>
    <ligand>
        <name>heme</name>
        <dbReference type="ChEBI" id="CHEBI:30413"/>
    </ligand>
    <ligandPart>
        <name>Fe</name>
        <dbReference type="ChEBI" id="CHEBI:18248"/>
    </ligandPart>
</feature>
<comment type="similarity">
    <text evidence="2 7">Belongs to the cytochrome P450 family.</text>
</comment>
<dbReference type="PANTHER" id="PTHR24305:SF96">
    <property type="entry name" value="CYTOCHROME P450 MONOOXYGENASE STCB-RELATED"/>
    <property type="match status" value="1"/>
</dbReference>
<evidence type="ECO:0000313" key="9">
    <source>
        <dbReference type="Proteomes" id="UP000243723"/>
    </source>
</evidence>
<accession>A0A2P7ZUR6</accession>
<dbReference type="Gene3D" id="1.10.630.10">
    <property type="entry name" value="Cytochrome P450"/>
    <property type="match status" value="1"/>
</dbReference>
<name>A0A2P7ZUR6_9PEZI</name>
<evidence type="ECO:0000256" key="4">
    <source>
        <dbReference type="ARBA" id="ARBA00023002"/>
    </source>
</evidence>
<reference evidence="8 9" key="1">
    <citation type="submission" date="2017-05" db="EMBL/GenBank/DDBJ databases">
        <title>Draft genome sequence of Elsinoe australis.</title>
        <authorList>
            <person name="Cheng Q."/>
        </authorList>
    </citation>
    <scope>NUCLEOTIDE SEQUENCE [LARGE SCALE GENOMIC DNA]</scope>
    <source>
        <strain evidence="8 9">NL1</strain>
    </source>
</reference>
<dbReference type="CDD" id="cd11059">
    <property type="entry name" value="CYP_fungal"/>
    <property type="match status" value="1"/>
</dbReference>
<dbReference type="AlphaFoldDB" id="A0A2P7ZUR6"/>
<dbReference type="PANTHER" id="PTHR24305">
    <property type="entry name" value="CYTOCHROME P450"/>
    <property type="match status" value="1"/>
</dbReference>
<organism evidence="8 9">
    <name type="scientific">Elsinoe australis</name>
    <dbReference type="NCBI Taxonomy" id="40998"/>
    <lineage>
        <taxon>Eukaryota</taxon>
        <taxon>Fungi</taxon>
        <taxon>Dikarya</taxon>
        <taxon>Ascomycota</taxon>
        <taxon>Pezizomycotina</taxon>
        <taxon>Dothideomycetes</taxon>
        <taxon>Dothideomycetidae</taxon>
        <taxon>Myriangiales</taxon>
        <taxon>Elsinoaceae</taxon>
        <taxon>Elsinoe</taxon>
    </lineage>
</organism>
<dbReference type="InterPro" id="IPR002401">
    <property type="entry name" value="Cyt_P450_E_grp-I"/>
</dbReference>
<protein>
    <submittedName>
        <fullName evidence="8">Tryprostatin B 6-hydroxylase</fullName>
    </submittedName>
</protein>
<dbReference type="OrthoDB" id="1470350at2759"/>
<evidence type="ECO:0000313" key="8">
    <source>
        <dbReference type="EMBL" id="PSK51976.1"/>
    </source>
</evidence>
<dbReference type="PROSITE" id="PS00086">
    <property type="entry name" value="CYTOCHROME_P450"/>
    <property type="match status" value="1"/>
</dbReference>
<keyword evidence="5 6" id="KW-0408">Iron</keyword>
<keyword evidence="3 6" id="KW-0479">Metal-binding</keyword>
<dbReference type="Proteomes" id="UP000243723">
    <property type="component" value="Unassembled WGS sequence"/>
</dbReference>